<dbReference type="Pfam" id="PF00450">
    <property type="entry name" value="Peptidase_S10"/>
    <property type="match status" value="1"/>
</dbReference>
<dbReference type="PANTHER" id="PTHR11802:SF87">
    <property type="entry name" value="SERINE CARBOXYPEPTIDASE-LIKE 25"/>
    <property type="match status" value="1"/>
</dbReference>
<dbReference type="Gene3D" id="3.40.50.1820">
    <property type="entry name" value="alpha/beta hydrolase"/>
    <property type="match status" value="1"/>
</dbReference>
<dbReference type="EMBL" id="JAPFFK010000004">
    <property type="protein sequence ID" value="KAJ6766526.1"/>
    <property type="molecule type" value="Genomic_DNA"/>
</dbReference>
<dbReference type="SUPFAM" id="SSF53474">
    <property type="entry name" value="alpha/beta-Hydrolases"/>
    <property type="match status" value="1"/>
</dbReference>
<dbReference type="AlphaFoldDB" id="A0A9Q1ACZ9"/>
<dbReference type="GO" id="GO:0006508">
    <property type="term" value="P:proteolysis"/>
    <property type="evidence" value="ECO:0007669"/>
    <property type="project" value="InterPro"/>
</dbReference>
<dbReference type="GO" id="GO:0004185">
    <property type="term" value="F:serine-type carboxypeptidase activity"/>
    <property type="evidence" value="ECO:0007669"/>
    <property type="project" value="InterPro"/>
</dbReference>
<dbReference type="GO" id="GO:0005773">
    <property type="term" value="C:vacuole"/>
    <property type="evidence" value="ECO:0007669"/>
    <property type="project" value="TreeGrafter"/>
</dbReference>
<dbReference type="PANTHER" id="PTHR11802">
    <property type="entry name" value="SERINE PROTEASE FAMILY S10 SERINE CARBOXYPEPTIDASE"/>
    <property type="match status" value="1"/>
</dbReference>
<evidence type="ECO:0000313" key="3">
    <source>
        <dbReference type="EMBL" id="KAJ6766526.1"/>
    </source>
</evidence>
<evidence type="ECO:0000256" key="1">
    <source>
        <dbReference type="ARBA" id="ARBA00009431"/>
    </source>
</evidence>
<dbReference type="Proteomes" id="UP001151532">
    <property type="component" value="Chromosome 4"/>
</dbReference>
<dbReference type="PRINTS" id="PR00724">
    <property type="entry name" value="CRBOXYPTASEC"/>
</dbReference>
<reference evidence="3" key="2">
    <citation type="journal article" date="2023" name="Int. J. Mol. Sci.">
        <title>De Novo Assembly and Annotation of 11 Diverse Shrub Willow (Salix) Genomes Reveals Novel Gene Organization in Sex-Linked Regions.</title>
        <authorList>
            <person name="Hyden B."/>
            <person name="Feng K."/>
            <person name="Yates T.B."/>
            <person name="Jawdy S."/>
            <person name="Cereghino C."/>
            <person name="Smart L.B."/>
            <person name="Muchero W."/>
        </authorList>
    </citation>
    <scope>NUCLEOTIDE SEQUENCE</scope>
    <source>
        <tissue evidence="3">Shoot tip</tissue>
    </source>
</reference>
<organism evidence="3 4">
    <name type="scientific">Salix purpurea</name>
    <name type="common">Purple osier willow</name>
    <dbReference type="NCBI Taxonomy" id="77065"/>
    <lineage>
        <taxon>Eukaryota</taxon>
        <taxon>Viridiplantae</taxon>
        <taxon>Streptophyta</taxon>
        <taxon>Embryophyta</taxon>
        <taxon>Tracheophyta</taxon>
        <taxon>Spermatophyta</taxon>
        <taxon>Magnoliopsida</taxon>
        <taxon>eudicotyledons</taxon>
        <taxon>Gunneridae</taxon>
        <taxon>Pentapetalae</taxon>
        <taxon>rosids</taxon>
        <taxon>fabids</taxon>
        <taxon>Malpighiales</taxon>
        <taxon>Salicaceae</taxon>
        <taxon>Saliceae</taxon>
        <taxon>Salix</taxon>
    </lineage>
</organism>
<dbReference type="OrthoDB" id="443318at2759"/>
<name>A0A9Q1ACZ9_SALPP</name>
<keyword evidence="3" id="KW-0121">Carboxypeptidase</keyword>
<feature type="chain" id="PRO_5040490450" evidence="2">
    <location>
        <begin position="26"/>
        <end position="200"/>
    </location>
</feature>
<proteinExistence type="inferred from homology"/>
<reference evidence="3" key="1">
    <citation type="submission" date="2022-11" db="EMBL/GenBank/DDBJ databases">
        <authorList>
            <person name="Hyden B.L."/>
            <person name="Feng K."/>
            <person name="Yates T."/>
            <person name="Jawdy S."/>
            <person name="Smart L.B."/>
            <person name="Muchero W."/>
        </authorList>
    </citation>
    <scope>NUCLEOTIDE SEQUENCE</scope>
    <source>
        <tissue evidence="3">Shoot tip</tissue>
    </source>
</reference>
<keyword evidence="4" id="KW-1185">Reference proteome</keyword>
<sequence length="200" mass="21857">MVMADQKQIFVSMVFVLLLLVVSSASHHHAVNEAEEEEEADRISSLPGQPKVSFQQFSGYVTVNEAAGRALFYWLTEAVQDPLSKPLVVWLNGGPGCSSVAYGASEEIGPFRINKTASGLYLNKFSWNSVANLLFLETPAGVGFSYSNRSSDLLDTGDIRTAKDSLEFPGWMDESIPPIQAARSISYRRELCRPLCSSAG</sequence>
<keyword evidence="2" id="KW-0732">Signal</keyword>
<comment type="similarity">
    <text evidence="1">Belongs to the peptidase S10 family.</text>
</comment>
<dbReference type="InterPro" id="IPR001563">
    <property type="entry name" value="Peptidase_S10"/>
</dbReference>
<feature type="signal peptide" evidence="2">
    <location>
        <begin position="1"/>
        <end position="25"/>
    </location>
</feature>
<dbReference type="InterPro" id="IPR029058">
    <property type="entry name" value="AB_hydrolase_fold"/>
</dbReference>
<protein>
    <submittedName>
        <fullName evidence="3">SERINE CARBOXYPEPTIDASE-LIKE 25</fullName>
    </submittedName>
</protein>
<accession>A0A9Q1ACZ9</accession>
<comment type="caution">
    <text evidence="3">The sequence shown here is derived from an EMBL/GenBank/DDBJ whole genome shotgun (WGS) entry which is preliminary data.</text>
</comment>
<gene>
    <name evidence="3" type="ORF">OIU79_022483</name>
</gene>
<evidence type="ECO:0000313" key="4">
    <source>
        <dbReference type="Proteomes" id="UP001151532"/>
    </source>
</evidence>
<keyword evidence="3" id="KW-0378">Hydrolase</keyword>
<keyword evidence="3" id="KW-0645">Protease</keyword>
<evidence type="ECO:0000256" key="2">
    <source>
        <dbReference type="SAM" id="SignalP"/>
    </source>
</evidence>